<dbReference type="PIRSF" id="PIRSF018266">
    <property type="entry name" value="FecR"/>
    <property type="match status" value="1"/>
</dbReference>
<proteinExistence type="predicted"/>
<evidence type="ECO:0000313" key="9">
    <source>
        <dbReference type="EMBL" id="SFN00311.1"/>
    </source>
</evidence>
<keyword evidence="1" id="KW-0472">Membrane</keyword>
<evidence type="ECO:0000313" key="4">
    <source>
        <dbReference type="EMBL" id="KAB6084784.1"/>
    </source>
</evidence>
<dbReference type="Gene3D" id="2.60.120.1440">
    <property type="match status" value="1"/>
</dbReference>
<accession>A0A174AWB6</accession>
<dbReference type="Proteomes" id="UP000285503">
    <property type="component" value="Unassembled WGS sequence"/>
</dbReference>
<organism evidence="8 11">
    <name type="scientific">Bacteroides xylanisolvens</name>
    <dbReference type="NCBI Taxonomy" id="371601"/>
    <lineage>
        <taxon>Bacteria</taxon>
        <taxon>Pseudomonadati</taxon>
        <taxon>Bacteroidota</taxon>
        <taxon>Bacteroidia</taxon>
        <taxon>Bacteroidales</taxon>
        <taxon>Bacteroidaceae</taxon>
        <taxon>Bacteroides</taxon>
    </lineage>
</organism>
<evidence type="ECO:0000259" key="2">
    <source>
        <dbReference type="Pfam" id="PF04773"/>
    </source>
</evidence>
<reference evidence="9" key="2">
    <citation type="submission" date="2016-10" db="EMBL/GenBank/DDBJ databases">
        <authorList>
            <person name="de Groot N.N."/>
        </authorList>
    </citation>
    <scope>NUCLEOTIDE SEQUENCE [LARGE SCALE GENOMIC DNA]</scope>
    <source>
        <strain evidence="9">NLAE-zl-C202</strain>
    </source>
</reference>
<dbReference type="GO" id="GO:0016989">
    <property type="term" value="F:sigma factor antagonist activity"/>
    <property type="evidence" value="ECO:0007669"/>
    <property type="project" value="TreeGrafter"/>
</dbReference>
<reference evidence="7" key="5">
    <citation type="submission" date="2023-08" db="EMBL/GenBank/DDBJ databases">
        <title>Mucin Metabolism Genes Underlie the Key Renovations of Bacteroides xylanisolvens Genomes in Captive Great Apes.</title>
        <authorList>
            <person name="Nishida A.H."/>
        </authorList>
    </citation>
    <scope>NUCLEOTIDE SEQUENCE</scope>
    <source>
        <strain evidence="7">P19.10B</strain>
    </source>
</reference>
<reference evidence="8 11" key="3">
    <citation type="submission" date="2018-08" db="EMBL/GenBank/DDBJ databases">
        <title>A genome reference for cultivated species of the human gut microbiota.</title>
        <authorList>
            <person name="Zou Y."/>
            <person name="Xue W."/>
            <person name="Luo G."/>
        </authorList>
    </citation>
    <scope>NUCLEOTIDE SEQUENCE [LARGE SCALE GENOMIC DNA]</scope>
    <source>
        <strain evidence="8 11">AF46-11NS</strain>
    </source>
</reference>
<feature type="domain" description="Protein FecR C-terminal" evidence="3">
    <location>
        <begin position="255"/>
        <end position="318"/>
    </location>
</feature>
<evidence type="ECO:0000313" key="5">
    <source>
        <dbReference type="EMBL" id="KAB6140454.1"/>
    </source>
</evidence>
<dbReference type="Gene3D" id="3.55.50.30">
    <property type="match status" value="1"/>
</dbReference>
<keyword evidence="1" id="KW-0812">Transmembrane</keyword>
<evidence type="ECO:0000313" key="6">
    <source>
        <dbReference type="EMBL" id="KAB6339424.1"/>
    </source>
</evidence>
<dbReference type="InterPro" id="IPR006860">
    <property type="entry name" value="FecR"/>
</dbReference>
<dbReference type="PANTHER" id="PTHR30273">
    <property type="entry name" value="PERIPLASMIC SIGNAL SENSOR AND SIGMA FACTOR ACTIVATOR FECR-RELATED"/>
    <property type="match status" value="1"/>
</dbReference>
<feature type="domain" description="FecR protein" evidence="2">
    <location>
        <begin position="115"/>
        <end position="209"/>
    </location>
</feature>
<evidence type="ECO:0000313" key="12">
    <source>
        <dbReference type="Proteomes" id="UP000435059"/>
    </source>
</evidence>
<reference evidence="12 13" key="4">
    <citation type="journal article" date="2019" name="Nat. Med.">
        <title>A library of human gut bacterial isolates paired with longitudinal multiomics data enables mechanistic microbiome research.</title>
        <authorList>
            <person name="Poyet M."/>
            <person name="Groussin M."/>
            <person name="Gibbons S.M."/>
            <person name="Avila-Pacheco J."/>
            <person name="Jiang X."/>
            <person name="Kearney S.M."/>
            <person name="Perrotta A.R."/>
            <person name="Berdy B."/>
            <person name="Zhao S."/>
            <person name="Lieberman T.D."/>
            <person name="Swanson P.K."/>
            <person name="Smith M."/>
            <person name="Roesemann S."/>
            <person name="Alexander J.E."/>
            <person name="Rich S.A."/>
            <person name="Livny J."/>
            <person name="Vlamakis H."/>
            <person name="Clish C."/>
            <person name="Bullock K."/>
            <person name="Deik A."/>
            <person name="Scott J."/>
            <person name="Pierce K.A."/>
            <person name="Xavier R.J."/>
            <person name="Alm E.J."/>
        </authorList>
    </citation>
    <scope>NUCLEOTIDE SEQUENCE [LARGE SCALE GENOMIC DNA]</scope>
    <source>
        <strain evidence="6 13">BIOML-A16</strain>
        <strain evidence="5 14">BIOML-A62</strain>
        <strain evidence="4 12">BIOML-A74</strain>
    </source>
</reference>
<dbReference type="AlphaFoldDB" id="A0A174AWB6"/>
<dbReference type="EMBL" id="FOUM01000016">
    <property type="protein sequence ID" value="SFN00311.1"/>
    <property type="molecule type" value="Genomic_DNA"/>
</dbReference>
<dbReference type="EMBL" id="WDES01000033">
    <property type="protein sequence ID" value="KAB6084784.1"/>
    <property type="molecule type" value="Genomic_DNA"/>
</dbReference>
<keyword evidence="1" id="KW-1133">Transmembrane helix</keyword>
<dbReference type="Proteomes" id="UP000487596">
    <property type="component" value="Unassembled WGS sequence"/>
</dbReference>
<dbReference type="EMBL" id="QRNE01000043">
    <property type="protein sequence ID" value="RHK27722.1"/>
    <property type="molecule type" value="Genomic_DNA"/>
</dbReference>
<sequence length="328" mass="37594">MKITNDILKDYFYDKCSHEEEIEIQKWLTENDNSLVDQSFREIISEIQMENHELSQKAFEKFQKATQPQQVRTPRPGLQRSIRWMQRVAAVLFIPLLFLAGYLLLDKKANTHWNDITVPHGMHQTLTLSDGTTLHVNSGTRVIYPSDFTENKREIFVSGELFADVAKDPDKPFIISAGDVHVQVLGTKFNLRAYENIETVEVALVEGSVLFKTPTHPNEILKKGEMIQYNRTSQKIVRDTFLANLYKCPAKNEGFYFSNLPLNDIVKELEYYFDTRIIILDQKLGDSTYIAYFTNGETLDEILSNLNTDGQMSITRSQGVILITSAAP</sequence>
<dbReference type="Proteomes" id="UP000438288">
    <property type="component" value="Unassembled WGS sequence"/>
</dbReference>
<evidence type="ECO:0000256" key="1">
    <source>
        <dbReference type="SAM" id="Phobius"/>
    </source>
</evidence>
<evidence type="ECO:0000313" key="7">
    <source>
        <dbReference type="EMBL" id="MCA4521616.1"/>
    </source>
</evidence>
<dbReference type="EMBL" id="WDCP01000020">
    <property type="protein sequence ID" value="KAB6339424.1"/>
    <property type="molecule type" value="Genomic_DNA"/>
</dbReference>
<gene>
    <name evidence="8" type="ORF">DW075_09680</name>
    <name evidence="5" type="ORF">GA424_07365</name>
    <name evidence="4" type="ORF">GA574_17605</name>
    <name evidence="6" type="ORF">GAZ43_11185</name>
    <name evidence="7" type="ORF">LDZ35_00075</name>
    <name evidence="9" type="ORF">SAMN05216250_11652</name>
</gene>
<evidence type="ECO:0000313" key="8">
    <source>
        <dbReference type="EMBL" id="RHK27722.1"/>
    </source>
</evidence>
<protein>
    <submittedName>
        <fullName evidence="8">FecR family protein</fullName>
    </submittedName>
</protein>
<dbReference type="Pfam" id="PF04773">
    <property type="entry name" value="FecR"/>
    <property type="match status" value="1"/>
</dbReference>
<dbReference type="EMBL" id="WDEH01000008">
    <property type="protein sequence ID" value="KAB6140454.1"/>
    <property type="molecule type" value="Genomic_DNA"/>
</dbReference>
<reference evidence="10" key="1">
    <citation type="submission" date="2016-10" db="EMBL/GenBank/DDBJ databases">
        <authorList>
            <person name="Varghese N."/>
            <person name="Submissions S."/>
        </authorList>
    </citation>
    <scope>NUCLEOTIDE SEQUENCE [LARGE SCALE GENOMIC DNA]</scope>
    <source>
        <strain evidence="10">NLAE-zl-C202</strain>
    </source>
</reference>
<dbReference type="InterPro" id="IPR032508">
    <property type="entry name" value="FecR_C"/>
</dbReference>
<dbReference type="EMBL" id="JAIWWW010000001">
    <property type="protein sequence ID" value="MCA4521616.1"/>
    <property type="molecule type" value="Genomic_DNA"/>
</dbReference>
<dbReference type="Pfam" id="PF16344">
    <property type="entry name" value="FecR_C"/>
    <property type="match status" value="1"/>
</dbReference>
<evidence type="ECO:0000259" key="3">
    <source>
        <dbReference type="Pfam" id="PF16344"/>
    </source>
</evidence>
<evidence type="ECO:0000313" key="14">
    <source>
        <dbReference type="Proteomes" id="UP000487596"/>
    </source>
</evidence>
<dbReference type="RefSeq" id="WP_004312646.1">
    <property type="nucleotide sequence ID" value="NZ_BAABZH010000001.1"/>
</dbReference>
<dbReference type="Proteomes" id="UP001197958">
    <property type="component" value="Unassembled WGS sequence"/>
</dbReference>
<keyword evidence="12" id="KW-1185">Reference proteome</keyword>
<dbReference type="GeneID" id="69483128"/>
<evidence type="ECO:0000313" key="10">
    <source>
        <dbReference type="Proteomes" id="UP000183766"/>
    </source>
</evidence>
<feature type="transmembrane region" description="Helical" evidence="1">
    <location>
        <begin position="88"/>
        <end position="105"/>
    </location>
</feature>
<dbReference type="InterPro" id="IPR012373">
    <property type="entry name" value="Ferrdict_sens_TM"/>
</dbReference>
<dbReference type="Proteomes" id="UP000435059">
    <property type="component" value="Unassembled WGS sequence"/>
</dbReference>
<name>A0A174AWB6_9BACE</name>
<evidence type="ECO:0000313" key="13">
    <source>
        <dbReference type="Proteomes" id="UP000438288"/>
    </source>
</evidence>
<dbReference type="PANTHER" id="PTHR30273:SF2">
    <property type="entry name" value="PROTEIN FECR"/>
    <property type="match status" value="1"/>
</dbReference>
<dbReference type="Proteomes" id="UP000183766">
    <property type="component" value="Unassembled WGS sequence"/>
</dbReference>
<evidence type="ECO:0000313" key="11">
    <source>
        <dbReference type="Proteomes" id="UP000285503"/>
    </source>
</evidence>